<evidence type="ECO:0000259" key="3">
    <source>
        <dbReference type="Pfam" id="PF07859"/>
    </source>
</evidence>
<evidence type="ECO:0000313" key="4">
    <source>
        <dbReference type="EMBL" id="KZV85696.1"/>
    </source>
</evidence>
<dbReference type="GO" id="GO:0016787">
    <property type="term" value="F:hydrolase activity"/>
    <property type="evidence" value="ECO:0007669"/>
    <property type="project" value="UniProtKB-KW"/>
</dbReference>
<gene>
    <name evidence="4" type="ORF">EXIGLDRAFT_775296</name>
</gene>
<dbReference type="AlphaFoldDB" id="A0A165DYW2"/>
<dbReference type="InterPro" id="IPR013094">
    <property type="entry name" value="AB_hydrolase_3"/>
</dbReference>
<keyword evidence="2" id="KW-0472">Membrane</keyword>
<reference evidence="4 5" key="1">
    <citation type="journal article" date="2016" name="Mol. Biol. Evol.">
        <title>Comparative Genomics of Early-Diverging Mushroom-Forming Fungi Provides Insights into the Origins of Lignocellulose Decay Capabilities.</title>
        <authorList>
            <person name="Nagy L.G."/>
            <person name="Riley R."/>
            <person name="Tritt A."/>
            <person name="Adam C."/>
            <person name="Daum C."/>
            <person name="Floudas D."/>
            <person name="Sun H."/>
            <person name="Yadav J.S."/>
            <person name="Pangilinan J."/>
            <person name="Larsson K.H."/>
            <person name="Matsuura K."/>
            <person name="Barry K."/>
            <person name="Labutti K."/>
            <person name="Kuo R."/>
            <person name="Ohm R.A."/>
            <person name="Bhattacharya S.S."/>
            <person name="Shirouzu T."/>
            <person name="Yoshinaga Y."/>
            <person name="Martin F.M."/>
            <person name="Grigoriev I.V."/>
            <person name="Hibbett D.S."/>
        </authorList>
    </citation>
    <scope>NUCLEOTIDE SEQUENCE [LARGE SCALE GENOMIC DNA]</scope>
    <source>
        <strain evidence="4 5">HHB12029</strain>
    </source>
</reference>
<dbReference type="Proteomes" id="UP000077266">
    <property type="component" value="Unassembled WGS sequence"/>
</dbReference>
<feature type="transmembrane region" description="Helical" evidence="2">
    <location>
        <begin position="12"/>
        <end position="32"/>
    </location>
</feature>
<organism evidence="4 5">
    <name type="scientific">Exidia glandulosa HHB12029</name>
    <dbReference type="NCBI Taxonomy" id="1314781"/>
    <lineage>
        <taxon>Eukaryota</taxon>
        <taxon>Fungi</taxon>
        <taxon>Dikarya</taxon>
        <taxon>Basidiomycota</taxon>
        <taxon>Agaricomycotina</taxon>
        <taxon>Agaricomycetes</taxon>
        <taxon>Auriculariales</taxon>
        <taxon>Exidiaceae</taxon>
        <taxon>Exidia</taxon>
    </lineage>
</organism>
<evidence type="ECO:0000256" key="1">
    <source>
        <dbReference type="ARBA" id="ARBA00022801"/>
    </source>
</evidence>
<dbReference type="OrthoDB" id="2152029at2759"/>
<protein>
    <submittedName>
        <fullName evidence="4">Alpha/beta-hydrolase</fullName>
    </submittedName>
</protein>
<keyword evidence="1 4" id="KW-0378">Hydrolase</keyword>
<dbReference type="InterPro" id="IPR029058">
    <property type="entry name" value="AB_hydrolase_fold"/>
</dbReference>
<dbReference type="PANTHER" id="PTHR48081">
    <property type="entry name" value="AB HYDROLASE SUPERFAMILY PROTEIN C4A8.06C"/>
    <property type="match status" value="1"/>
</dbReference>
<dbReference type="Pfam" id="PF07859">
    <property type="entry name" value="Abhydrolase_3"/>
    <property type="match status" value="1"/>
</dbReference>
<accession>A0A165DYW2</accession>
<sequence>MLFAFRTQPLKTVYLVYFAFSLLFVRLPFWIATSLLPSTRPRRSWSFGRAILVRLLRVFVDLQFEIGIFPAPPDPEEDAKTADELGFVWVEPVTDEFIVGEIATAAATNHVRPARISGYWHGERDSSGKHGQRAAPGEHVLYSLHGGGYFGSSGSPKSLLTPIILNILSNSDGLLKRAFALEYRLSSAAPLRVSNPFPAALLDALAGYRYLVHDLGFEPKNIVVEGDSAGGHLGVNLVMYLNRLQLHDLPRPGGLLMLSPAVDWARTYDRDAASSLKRNLPSDFINSVFTLDWAADAFRGSLPKAELASNAYLSPASLALERSRGLFSNFPPTCIMAGEAEVSVDGMRNLRDRLVEDNDANLIAYHEHQDAFHNWLFMSDVEPYRSAALAEIREWVVAVCSNASSTTM</sequence>
<evidence type="ECO:0000313" key="5">
    <source>
        <dbReference type="Proteomes" id="UP000077266"/>
    </source>
</evidence>
<dbReference type="InParanoid" id="A0A165DYW2"/>
<keyword evidence="2" id="KW-1133">Transmembrane helix</keyword>
<dbReference type="STRING" id="1314781.A0A165DYW2"/>
<dbReference type="InterPro" id="IPR050300">
    <property type="entry name" value="GDXG_lipolytic_enzyme"/>
</dbReference>
<dbReference type="SUPFAM" id="SSF53474">
    <property type="entry name" value="alpha/beta-Hydrolases"/>
    <property type="match status" value="1"/>
</dbReference>
<dbReference type="Gene3D" id="3.40.50.1820">
    <property type="entry name" value="alpha/beta hydrolase"/>
    <property type="match status" value="1"/>
</dbReference>
<feature type="domain" description="Alpha/beta hydrolase fold-3" evidence="3">
    <location>
        <begin position="143"/>
        <end position="375"/>
    </location>
</feature>
<dbReference type="PANTHER" id="PTHR48081:SF26">
    <property type="entry name" value="ALPHA_BETA HYDROLASE FOLD-3 DOMAIN-CONTAINING PROTEIN"/>
    <property type="match status" value="1"/>
</dbReference>
<keyword evidence="2" id="KW-0812">Transmembrane</keyword>
<name>A0A165DYW2_EXIGL</name>
<proteinExistence type="predicted"/>
<evidence type="ECO:0000256" key="2">
    <source>
        <dbReference type="SAM" id="Phobius"/>
    </source>
</evidence>
<keyword evidence="5" id="KW-1185">Reference proteome</keyword>
<dbReference type="EMBL" id="KV426179">
    <property type="protein sequence ID" value="KZV85696.1"/>
    <property type="molecule type" value="Genomic_DNA"/>
</dbReference>